<dbReference type="SUPFAM" id="SSF51556">
    <property type="entry name" value="Metallo-dependent hydrolases"/>
    <property type="match status" value="1"/>
</dbReference>
<protein>
    <submittedName>
        <fullName evidence="3">Putative TIM-barrel fold metal-dependent hydrolase</fullName>
    </submittedName>
</protein>
<dbReference type="AlphaFoldDB" id="A0A7X5R334"/>
<proteinExistence type="inferred from homology"/>
<accession>A0A7X5R334</accession>
<gene>
    <name evidence="3" type="ORF">FHX76_002676</name>
</gene>
<comment type="similarity">
    <text evidence="1">Belongs to the metallo-dependent hydrolases superfamily.</text>
</comment>
<organism evidence="3 4">
    <name type="scientific">Lysinibacter cavernae</name>
    <dbReference type="NCBI Taxonomy" id="1640652"/>
    <lineage>
        <taxon>Bacteria</taxon>
        <taxon>Bacillati</taxon>
        <taxon>Actinomycetota</taxon>
        <taxon>Actinomycetes</taxon>
        <taxon>Micrococcales</taxon>
        <taxon>Microbacteriaceae</taxon>
        <taxon>Lysinibacter</taxon>
    </lineage>
</organism>
<evidence type="ECO:0000313" key="3">
    <source>
        <dbReference type="EMBL" id="NIH54780.1"/>
    </source>
</evidence>
<dbReference type="Pfam" id="PF04909">
    <property type="entry name" value="Amidohydro_2"/>
    <property type="match status" value="1"/>
</dbReference>
<dbReference type="EMBL" id="JAAMOX010000002">
    <property type="protein sequence ID" value="NIH54780.1"/>
    <property type="molecule type" value="Genomic_DNA"/>
</dbReference>
<dbReference type="InterPro" id="IPR006680">
    <property type="entry name" value="Amidohydro-rel"/>
</dbReference>
<name>A0A7X5R334_9MICO</name>
<dbReference type="InterPro" id="IPR032466">
    <property type="entry name" value="Metal_Hydrolase"/>
</dbReference>
<dbReference type="Gene3D" id="3.20.20.140">
    <property type="entry name" value="Metal-dependent hydrolases"/>
    <property type="match status" value="1"/>
</dbReference>
<sequence length="266" mass="27749">MTGRADSHIHLFEHGFGGDLAPGQELAQYESLRERHAISHSLVVGYEGNAAFAGNNDYVLGLGESRDWLHPLVYLDPQRPLSSAEALAKLDAGAAGFSLYLAGNDHGAFGPDFWASVAGHGNVILSVNGTAAACSDLLAGGLLSRDIRVLVSHLASPGVALAGAGLTRYRAAIATLAATPNVGLKLSGLYDADPVYPHNSIAPLALEALDRFGPERMLWGSDFAPGLSTVTADELFGVPGWLAEQLTPSELSLVLHANLEHLVGAA</sequence>
<keyword evidence="4" id="KW-1185">Reference proteome</keyword>
<dbReference type="GO" id="GO:0016787">
    <property type="term" value="F:hydrolase activity"/>
    <property type="evidence" value="ECO:0007669"/>
    <property type="project" value="UniProtKB-KW"/>
</dbReference>
<dbReference type="PANTHER" id="PTHR43569">
    <property type="entry name" value="AMIDOHYDROLASE"/>
    <property type="match status" value="1"/>
</dbReference>
<reference evidence="3 4" key="1">
    <citation type="submission" date="2020-02" db="EMBL/GenBank/DDBJ databases">
        <title>Sequencing the genomes of 1000 actinobacteria strains.</title>
        <authorList>
            <person name="Klenk H.-P."/>
        </authorList>
    </citation>
    <scope>NUCLEOTIDE SEQUENCE [LARGE SCALE GENOMIC DNA]</scope>
    <source>
        <strain evidence="3 4">DSM 27960</strain>
    </source>
</reference>
<keyword evidence="3" id="KW-0378">Hydrolase</keyword>
<dbReference type="InterPro" id="IPR052350">
    <property type="entry name" value="Metallo-dep_Lactonases"/>
</dbReference>
<evidence type="ECO:0000256" key="1">
    <source>
        <dbReference type="ARBA" id="ARBA00038310"/>
    </source>
</evidence>
<dbReference type="Proteomes" id="UP000541033">
    <property type="component" value="Unassembled WGS sequence"/>
</dbReference>
<evidence type="ECO:0000259" key="2">
    <source>
        <dbReference type="Pfam" id="PF04909"/>
    </source>
</evidence>
<feature type="domain" description="Amidohydrolase-related" evidence="2">
    <location>
        <begin position="6"/>
        <end position="258"/>
    </location>
</feature>
<dbReference type="RefSeq" id="WP_167151327.1">
    <property type="nucleotide sequence ID" value="NZ_JAAMOX010000002.1"/>
</dbReference>
<evidence type="ECO:0000313" key="4">
    <source>
        <dbReference type="Proteomes" id="UP000541033"/>
    </source>
</evidence>
<comment type="caution">
    <text evidence="3">The sequence shown here is derived from an EMBL/GenBank/DDBJ whole genome shotgun (WGS) entry which is preliminary data.</text>
</comment>
<dbReference type="PANTHER" id="PTHR43569:SF1">
    <property type="entry name" value="BLL3371 PROTEIN"/>
    <property type="match status" value="1"/>
</dbReference>